<accession>A0ABU1K4A5</accession>
<comment type="caution">
    <text evidence="1">The sequence shown here is derived from an EMBL/GenBank/DDBJ whole genome shotgun (WGS) entry which is preliminary data.</text>
</comment>
<protein>
    <recommendedName>
        <fullName evidence="3">CARDB domain-containing protein</fullName>
    </recommendedName>
</protein>
<organism evidence="1 2">
    <name type="scientific">Mesonia maritima</name>
    <dbReference type="NCBI Taxonomy" id="1793873"/>
    <lineage>
        <taxon>Bacteria</taxon>
        <taxon>Pseudomonadati</taxon>
        <taxon>Bacteroidota</taxon>
        <taxon>Flavobacteriia</taxon>
        <taxon>Flavobacteriales</taxon>
        <taxon>Flavobacteriaceae</taxon>
        <taxon>Mesonia</taxon>
    </lineage>
</organism>
<gene>
    <name evidence="1" type="ORF">GGR31_000772</name>
</gene>
<reference evidence="1 2" key="1">
    <citation type="submission" date="2023-07" db="EMBL/GenBank/DDBJ databases">
        <title>Genomic Encyclopedia of Type Strains, Phase IV (KMG-IV): sequencing the most valuable type-strain genomes for metagenomic binning, comparative biology and taxonomic classification.</title>
        <authorList>
            <person name="Goeker M."/>
        </authorList>
    </citation>
    <scope>NUCLEOTIDE SEQUENCE [LARGE SCALE GENOMIC DNA]</scope>
    <source>
        <strain evidence="1 2">DSM 102814</strain>
    </source>
</reference>
<name>A0ABU1K4A5_9FLAO</name>
<dbReference type="RefSeq" id="WP_309727060.1">
    <property type="nucleotide sequence ID" value="NZ_JAVDQA010000001.1"/>
</dbReference>
<keyword evidence="2" id="KW-1185">Reference proteome</keyword>
<evidence type="ECO:0008006" key="3">
    <source>
        <dbReference type="Google" id="ProtNLM"/>
    </source>
</evidence>
<sequence length="466" mass="51435">MSQVLCTLTSNATFVPQSFLYPASFHQIFSCYADVTNIVRNSGNGIYTLTGLNLTNYLSQNSQYCSLSFNYAGWSLLIVYEDSSLNPRQVNIYNGFKVLSNIGGLATSININLNNLDVSSTSNSKVGFLVWNSETINYTFPQFEENVKFNNNILSNPPLNSVGNIFNSTNSYTNSNTLWNMDLDYFDISPYISIGDTSANIIFESFDDRCAFQYIVTSIPNELPDATVEIATTNFNACQAGFLEVEFTVFNTNATDVLPSGTPVSLFLEDNTGNSVYITTVNTTQNIPIDGSETLTTIITVPTNTASPGELFVDVNRDTAGNQPIAENNKQNNTDSLIITLPEAPPNPSLDNISQCGTPNETEINLEEATTNIDKNLYTISFHGSQNAAENGQAEITSPNLYIPSSQTETIFVRVEDGSGCFSTGSFQVDLCRFHKLKIPRRWLPAKKTPPVVRQFSAFTKRFRNQ</sequence>
<evidence type="ECO:0000313" key="1">
    <source>
        <dbReference type="EMBL" id="MDR6300156.1"/>
    </source>
</evidence>
<evidence type="ECO:0000313" key="2">
    <source>
        <dbReference type="Proteomes" id="UP001257659"/>
    </source>
</evidence>
<proteinExistence type="predicted"/>
<dbReference type="Proteomes" id="UP001257659">
    <property type="component" value="Unassembled WGS sequence"/>
</dbReference>
<dbReference type="EMBL" id="JAVDQA010000001">
    <property type="protein sequence ID" value="MDR6300156.1"/>
    <property type="molecule type" value="Genomic_DNA"/>
</dbReference>